<sequence length="95" mass="10518">MAHAVTAHLESVGVMTLDWPPKGEDMSIIGNVWPSLKANLSKMGLHTATADELWEAIRSQWEELKADRNLVPALYDTLPRRMSAVVEVSGGVTRY</sequence>
<dbReference type="Proteomes" id="UP000821845">
    <property type="component" value="Chromosome 2"/>
</dbReference>
<name>A0ACB7SY33_HYAAI</name>
<proteinExistence type="predicted"/>
<comment type="caution">
    <text evidence="1">The sequence shown here is derived from an EMBL/GenBank/DDBJ whole genome shotgun (WGS) entry which is preliminary data.</text>
</comment>
<accession>A0ACB7SY33</accession>
<dbReference type="EMBL" id="CM023482">
    <property type="protein sequence ID" value="KAH6939778.1"/>
    <property type="molecule type" value="Genomic_DNA"/>
</dbReference>
<gene>
    <name evidence="1" type="ORF">HPB50_021592</name>
</gene>
<protein>
    <submittedName>
        <fullName evidence="1">Uncharacterized protein</fullName>
    </submittedName>
</protein>
<organism evidence="1 2">
    <name type="scientific">Hyalomma asiaticum</name>
    <name type="common">Tick</name>
    <dbReference type="NCBI Taxonomy" id="266040"/>
    <lineage>
        <taxon>Eukaryota</taxon>
        <taxon>Metazoa</taxon>
        <taxon>Ecdysozoa</taxon>
        <taxon>Arthropoda</taxon>
        <taxon>Chelicerata</taxon>
        <taxon>Arachnida</taxon>
        <taxon>Acari</taxon>
        <taxon>Parasitiformes</taxon>
        <taxon>Ixodida</taxon>
        <taxon>Ixodoidea</taxon>
        <taxon>Ixodidae</taxon>
        <taxon>Hyalomminae</taxon>
        <taxon>Hyalomma</taxon>
    </lineage>
</organism>
<evidence type="ECO:0000313" key="2">
    <source>
        <dbReference type="Proteomes" id="UP000821845"/>
    </source>
</evidence>
<evidence type="ECO:0000313" key="1">
    <source>
        <dbReference type="EMBL" id="KAH6939778.1"/>
    </source>
</evidence>
<reference evidence="1" key="1">
    <citation type="submission" date="2020-05" db="EMBL/GenBank/DDBJ databases">
        <title>Large-scale comparative analyses of tick genomes elucidate their genetic diversity and vector capacities.</title>
        <authorList>
            <person name="Jia N."/>
            <person name="Wang J."/>
            <person name="Shi W."/>
            <person name="Du L."/>
            <person name="Sun Y."/>
            <person name="Zhan W."/>
            <person name="Jiang J."/>
            <person name="Wang Q."/>
            <person name="Zhang B."/>
            <person name="Ji P."/>
            <person name="Sakyi L.B."/>
            <person name="Cui X."/>
            <person name="Yuan T."/>
            <person name="Jiang B."/>
            <person name="Yang W."/>
            <person name="Lam T.T.-Y."/>
            <person name="Chang Q."/>
            <person name="Ding S."/>
            <person name="Wang X."/>
            <person name="Zhu J."/>
            <person name="Ruan X."/>
            <person name="Zhao L."/>
            <person name="Wei J."/>
            <person name="Que T."/>
            <person name="Du C."/>
            <person name="Cheng J."/>
            <person name="Dai P."/>
            <person name="Han X."/>
            <person name="Huang E."/>
            <person name="Gao Y."/>
            <person name="Liu J."/>
            <person name="Shao H."/>
            <person name="Ye R."/>
            <person name="Li L."/>
            <person name="Wei W."/>
            <person name="Wang X."/>
            <person name="Wang C."/>
            <person name="Yang T."/>
            <person name="Huo Q."/>
            <person name="Li W."/>
            <person name="Guo W."/>
            <person name="Chen H."/>
            <person name="Zhou L."/>
            <person name="Ni X."/>
            <person name="Tian J."/>
            <person name="Zhou Y."/>
            <person name="Sheng Y."/>
            <person name="Liu T."/>
            <person name="Pan Y."/>
            <person name="Xia L."/>
            <person name="Li J."/>
            <person name="Zhao F."/>
            <person name="Cao W."/>
        </authorList>
    </citation>
    <scope>NUCLEOTIDE SEQUENCE</scope>
    <source>
        <strain evidence="1">Hyas-2018</strain>
    </source>
</reference>
<keyword evidence="2" id="KW-1185">Reference proteome</keyword>